<evidence type="ECO:0000313" key="1">
    <source>
        <dbReference type="EMBL" id="XBS71748.1"/>
    </source>
</evidence>
<protein>
    <submittedName>
        <fullName evidence="1">Uncharacterized protein</fullName>
    </submittedName>
</protein>
<gene>
    <name evidence="1" type="ORF">ABK905_13230</name>
</gene>
<sequence>MKTVTLIAAVLSALTTKDDGLDYRAVHLRQCAYDSAGNPGP</sequence>
<dbReference type="EMBL" id="CP157947">
    <property type="protein sequence ID" value="XBS71748.1"/>
    <property type="molecule type" value="Genomic_DNA"/>
</dbReference>
<name>A0AAU7QF39_9GAMM</name>
<dbReference type="AlphaFoldDB" id="A0AAU7QF39"/>
<organism evidence="1">
    <name type="scientific">Acerihabitans sp. KWT182</name>
    <dbReference type="NCBI Taxonomy" id="3157919"/>
    <lineage>
        <taxon>Bacteria</taxon>
        <taxon>Pseudomonadati</taxon>
        <taxon>Pseudomonadota</taxon>
        <taxon>Gammaproteobacteria</taxon>
        <taxon>Enterobacterales</taxon>
        <taxon>Pectobacteriaceae</taxon>
        <taxon>Acerihabitans</taxon>
    </lineage>
</organism>
<accession>A0AAU7QF39</accession>
<reference evidence="1" key="1">
    <citation type="submission" date="2024-06" db="EMBL/GenBank/DDBJ databases">
        <authorList>
            <person name="Coelho C."/>
            <person name="Bento M."/>
            <person name="Garcia E."/>
            <person name="Camelo A."/>
            <person name="Brandao I."/>
            <person name="Espirito Santo C."/>
            <person name="Trovao J."/>
            <person name="Verissimo A."/>
            <person name="Costa J."/>
            <person name="Tiago I."/>
        </authorList>
    </citation>
    <scope>NUCLEOTIDE SEQUENCE</scope>
    <source>
        <strain evidence="1">KWT182</strain>
    </source>
</reference>
<proteinExistence type="predicted"/>